<dbReference type="GO" id="GO:0003729">
    <property type="term" value="F:mRNA binding"/>
    <property type="evidence" value="ECO:0007669"/>
    <property type="project" value="UniProtKB-ARBA"/>
</dbReference>
<dbReference type="SUPFAM" id="SSF48452">
    <property type="entry name" value="TPR-like"/>
    <property type="match status" value="1"/>
</dbReference>
<sequence length="505" mass="57529">MIRCRQTSARQSGLIRSVCTAAAAEEAEAKLAPSKHREHEGRLYKRLSALGANGGSVAKTLNEYVREGKVARKSELQNCIKELRNRHLVQIMDWMQIRDTNLSHRDIAIYLDLVSKAKGLAAAENYFNSLEPSAKNQFTYGALLNSYCKEKETDKALALFKKMDEKNLASSSLAFNNLMALYMRLDQPDKVPPLIQDMKNRSIPLSTFSYNIWMNSLSCLNDIEGAERVLEEMEREDAKECDWSTYSNLAAIYVKAGLNEKADLALKRLEKEMQPGNRQAFQFLMSFYAGISSLGEVHRIWNRLKSSFKTINNSDYLVMLQALAKLNDIDGLKNGFQEWESSCSSYDIRLANCAIGAYLRHDMIDEAELAFQNAIKRSSRNFCPALEMFMGYYLKNQQLDSALKCLEAAVSGVKSDDWHPRPETVDNFLKYFEEERDVDGVENFCKMLEKVDALDSKAYRSLLQIYVAANKTSSEMRQRIEESGIKLSSELEDLLERVRPDLLEV</sequence>
<comment type="subcellular location">
    <subcellularLocation>
        <location evidence="1">Mitochondrion</location>
    </subcellularLocation>
</comment>
<dbReference type="Gene3D" id="1.25.40.10">
    <property type="entry name" value="Tetratricopeptide repeat domain"/>
    <property type="match status" value="2"/>
</dbReference>
<dbReference type="Proteomes" id="UP001187471">
    <property type="component" value="Unassembled WGS sequence"/>
</dbReference>
<dbReference type="Pfam" id="PF01535">
    <property type="entry name" value="PPR"/>
    <property type="match status" value="2"/>
</dbReference>
<evidence type="ECO:0000256" key="6">
    <source>
        <dbReference type="PROSITE-ProRule" id="PRU00708"/>
    </source>
</evidence>
<comment type="similarity">
    <text evidence="2">Belongs to the PPR family. P subfamily.</text>
</comment>
<evidence type="ECO:0000313" key="7">
    <source>
        <dbReference type="EMBL" id="KAK2968334.1"/>
    </source>
</evidence>
<evidence type="ECO:0000256" key="3">
    <source>
        <dbReference type="ARBA" id="ARBA00022737"/>
    </source>
</evidence>
<dbReference type="PROSITE" id="PS51375">
    <property type="entry name" value="PPR"/>
    <property type="match status" value="2"/>
</dbReference>
<evidence type="ECO:0000256" key="5">
    <source>
        <dbReference type="ARBA" id="ARBA00023128"/>
    </source>
</evidence>
<gene>
    <name evidence="7" type="ORF">RJ640_021723</name>
</gene>
<evidence type="ECO:0000256" key="1">
    <source>
        <dbReference type="ARBA" id="ARBA00004173"/>
    </source>
</evidence>
<dbReference type="EMBL" id="JAVXUO010002922">
    <property type="protein sequence ID" value="KAK2968334.1"/>
    <property type="molecule type" value="Genomic_DNA"/>
</dbReference>
<evidence type="ECO:0000256" key="4">
    <source>
        <dbReference type="ARBA" id="ARBA00022946"/>
    </source>
</evidence>
<dbReference type="NCBIfam" id="TIGR00756">
    <property type="entry name" value="PPR"/>
    <property type="match status" value="2"/>
</dbReference>
<dbReference type="FunFam" id="1.25.40.10:FF:000385">
    <property type="entry name" value="Pentatricopeptide repeat-containing protein mitochondrial"/>
    <property type="match status" value="1"/>
</dbReference>
<evidence type="ECO:0000256" key="2">
    <source>
        <dbReference type="ARBA" id="ARBA00007626"/>
    </source>
</evidence>
<dbReference type="PANTHER" id="PTHR45717:SF8">
    <property type="entry name" value="OS01G0301000 PROTEIN"/>
    <property type="match status" value="1"/>
</dbReference>
<accession>A0AA88QN58</accession>
<name>A0AA88QN58_9ASTE</name>
<comment type="caution">
    <text evidence="7">The sequence shown here is derived from an EMBL/GenBank/DDBJ whole genome shotgun (WGS) entry which is preliminary data.</text>
</comment>
<evidence type="ECO:0008006" key="9">
    <source>
        <dbReference type="Google" id="ProtNLM"/>
    </source>
</evidence>
<keyword evidence="3" id="KW-0677">Repeat</keyword>
<dbReference type="GO" id="GO:0005739">
    <property type="term" value="C:mitochondrion"/>
    <property type="evidence" value="ECO:0007669"/>
    <property type="project" value="UniProtKB-SubCell"/>
</dbReference>
<keyword evidence="4" id="KW-0809">Transit peptide</keyword>
<dbReference type="AlphaFoldDB" id="A0AA88QN58"/>
<keyword evidence="5" id="KW-0496">Mitochondrion</keyword>
<proteinExistence type="inferred from homology"/>
<organism evidence="7 8">
    <name type="scientific">Escallonia rubra</name>
    <dbReference type="NCBI Taxonomy" id="112253"/>
    <lineage>
        <taxon>Eukaryota</taxon>
        <taxon>Viridiplantae</taxon>
        <taxon>Streptophyta</taxon>
        <taxon>Embryophyta</taxon>
        <taxon>Tracheophyta</taxon>
        <taxon>Spermatophyta</taxon>
        <taxon>Magnoliopsida</taxon>
        <taxon>eudicotyledons</taxon>
        <taxon>Gunneridae</taxon>
        <taxon>Pentapetalae</taxon>
        <taxon>asterids</taxon>
        <taxon>campanulids</taxon>
        <taxon>Escalloniales</taxon>
        <taxon>Escalloniaceae</taxon>
        <taxon>Escallonia</taxon>
    </lineage>
</organism>
<dbReference type="InterPro" id="IPR002885">
    <property type="entry name" value="PPR_rpt"/>
</dbReference>
<keyword evidence="8" id="KW-1185">Reference proteome</keyword>
<feature type="repeat" description="PPR" evidence="6">
    <location>
        <begin position="206"/>
        <end position="240"/>
    </location>
</feature>
<dbReference type="PANTHER" id="PTHR45717">
    <property type="entry name" value="OS12G0527900 PROTEIN"/>
    <property type="match status" value="1"/>
</dbReference>
<feature type="repeat" description="PPR" evidence="6">
    <location>
        <begin position="136"/>
        <end position="170"/>
    </location>
</feature>
<reference evidence="7" key="1">
    <citation type="submission" date="2022-12" db="EMBL/GenBank/DDBJ databases">
        <title>Draft genome assemblies for two species of Escallonia (Escalloniales).</title>
        <authorList>
            <person name="Chanderbali A."/>
            <person name="Dervinis C."/>
            <person name="Anghel I."/>
            <person name="Soltis D."/>
            <person name="Soltis P."/>
            <person name="Zapata F."/>
        </authorList>
    </citation>
    <scope>NUCLEOTIDE SEQUENCE</scope>
    <source>
        <strain evidence="7">UCBG92.1500</strain>
        <tissue evidence="7">Leaf</tissue>
    </source>
</reference>
<dbReference type="InterPro" id="IPR011990">
    <property type="entry name" value="TPR-like_helical_dom_sf"/>
</dbReference>
<protein>
    <recommendedName>
        <fullName evidence="9">Pentatricopeptide repeat-containing protein</fullName>
    </recommendedName>
</protein>
<evidence type="ECO:0000313" key="8">
    <source>
        <dbReference type="Proteomes" id="UP001187471"/>
    </source>
</evidence>